<dbReference type="AlphaFoldDB" id="A0A023D071"/>
<protein>
    <submittedName>
        <fullName evidence="6">Merr family transcriptional regulator</fullName>
    </submittedName>
</protein>
<dbReference type="EMBL" id="AYZF01000004">
    <property type="protein sequence ID" value="KRN07387.1"/>
    <property type="molecule type" value="Genomic_DNA"/>
</dbReference>
<evidence type="ECO:0000256" key="4">
    <source>
        <dbReference type="SAM" id="Coils"/>
    </source>
</evidence>
<dbReference type="PANTHER" id="PTHR30204">
    <property type="entry name" value="REDOX-CYCLING DRUG-SENSING TRANSCRIPTIONAL ACTIVATOR SOXR"/>
    <property type="match status" value="1"/>
</dbReference>
<keyword evidence="2" id="KW-0238">DNA-binding</keyword>
<dbReference type="eggNOG" id="COG0789">
    <property type="taxonomic scope" value="Bacteria"/>
</dbReference>
<dbReference type="GO" id="GO:0003700">
    <property type="term" value="F:DNA-binding transcription factor activity"/>
    <property type="evidence" value="ECO:0007669"/>
    <property type="project" value="InterPro"/>
</dbReference>
<evidence type="ECO:0000313" key="7">
    <source>
        <dbReference type="Proteomes" id="UP000050961"/>
    </source>
</evidence>
<evidence type="ECO:0000259" key="5">
    <source>
        <dbReference type="PROSITE" id="PS50937"/>
    </source>
</evidence>
<evidence type="ECO:0000256" key="3">
    <source>
        <dbReference type="ARBA" id="ARBA00023163"/>
    </source>
</evidence>
<accession>A0A023D071</accession>
<dbReference type="InterPro" id="IPR000551">
    <property type="entry name" value="MerR-type_HTH_dom"/>
</dbReference>
<dbReference type="InterPro" id="IPR015358">
    <property type="entry name" value="Tscrpt_reg_MerR_DNA-bd"/>
</dbReference>
<dbReference type="RefSeq" id="WP_034990009.1">
    <property type="nucleotide sequence ID" value="NZ_AYZF01000004.1"/>
</dbReference>
<dbReference type="SMART" id="SM00422">
    <property type="entry name" value="HTH_MERR"/>
    <property type="match status" value="1"/>
</dbReference>
<feature type="domain" description="HTH merR-type" evidence="5">
    <location>
        <begin position="1"/>
        <end position="69"/>
    </location>
</feature>
<gene>
    <name evidence="6" type="ORF">FD15_GL002334</name>
</gene>
<dbReference type="PATRIC" id="fig|1423806.3.peg.2390"/>
<keyword evidence="1" id="KW-0805">Transcription regulation</keyword>
<dbReference type="SUPFAM" id="SSF46955">
    <property type="entry name" value="Putative DNA-binding domain"/>
    <property type="match status" value="1"/>
</dbReference>
<dbReference type="InterPro" id="IPR047057">
    <property type="entry name" value="MerR_fam"/>
</dbReference>
<name>A0A023D071_9LACO</name>
<evidence type="ECO:0000256" key="1">
    <source>
        <dbReference type="ARBA" id="ARBA00023015"/>
    </source>
</evidence>
<dbReference type="GO" id="GO:0003677">
    <property type="term" value="F:DNA binding"/>
    <property type="evidence" value="ECO:0007669"/>
    <property type="project" value="UniProtKB-KW"/>
</dbReference>
<keyword evidence="3" id="KW-0804">Transcription</keyword>
<dbReference type="Proteomes" id="UP000050961">
    <property type="component" value="Unassembled WGS sequence"/>
</dbReference>
<dbReference type="PRINTS" id="PR00040">
    <property type="entry name" value="HTHMERR"/>
</dbReference>
<evidence type="ECO:0000313" key="6">
    <source>
        <dbReference type="EMBL" id="KRN07387.1"/>
    </source>
</evidence>
<dbReference type="InterPro" id="IPR009061">
    <property type="entry name" value="DNA-bd_dom_put_sf"/>
</dbReference>
<dbReference type="Pfam" id="PF09278">
    <property type="entry name" value="MerR-DNA-bind"/>
    <property type="match status" value="1"/>
</dbReference>
<feature type="coiled-coil region" evidence="4">
    <location>
        <begin position="63"/>
        <end position="129"/>
    </location>
</feature>
<reference evidence="6 7" key="1">
    <citation type="journal article" date="2015" name="Genome Announc.">
        <title>Expanding the biotechnology potential of lactobacilli through comparative genomics of 213 strains and associated genera.</title>
        <authorList>
            <person name="Sun Z."/>
            <person name="Harris H.M."/>
            <person name="McCann A."/>
            <person name="Guo C."/>
            <person name="Argimon S."/>
            <person name="Zhang W."/>
            <person name="Yang X."/>
            <person name="Jeffery I.B."/>
            <person name="Cooney J.C."/>
            <person name="Kagawa T.F."/>
            <person name="Liu W."/>
            <person name="Song Y."/>
            <person name="Salvetti E."/>
            <person name="Wrobel A."/>
            <person name="Rasinkangas P."/>
            <person name="Parkhill J."/>
            <person name="Rea M.C."/>
            <person name="O'Sullivan O."/>
            <person name="Ritari J."/>
            <person name="Douillard F.P."/>
            <person name="Paul Ross R."/>
            <person name="Yang R."/>
            <person name="Briner A.E."/>
            <person name="Felis G.E."/>
            <person name="de Vos W.M."/>
            <person name="Barrangou R."/>
            <person name="Klaenhammer T.R."/>
            <person name="Caufield P.W."/>
            <person name="Cui Y."/>
            <person name="Zhang H."/>
            <person name="O'Toole P.W."/>
        </authorList>
    </citation>
    <scope>NUCLEOTIDE SEQUENCE [LARGE SCALE GENOMIC DNA]</scope>
    <source>
        <strain evidence="6 7">DSM 21376</strain>
    </source>
</reference>
<keyword evidence="4" id="KW-0175">Coiled coil</keyword>
<dbReference type="PROSITE" id="PS50937">
    <property type="entry name" value="HTH_MERR_2"/>
    <property type="match status" value="1"/>
</dbReference>
<organism evidence="6 7">
    <name type="scientific">Liquorilactobacillus sucicola DSM 21376 = JCM 15457</name>
    <dbReference type="NCBI Taxonomy" id="1423806"/>
    <lineage>
        <taxon>Bacteria</taxon>
        <taxon>Bacillati</taxon>
        <taxon>Bacillota</taxon>
        <taxon>Bacilli</taxon>
        <taxon>Lactobacillales</taxon>
        <taxon>Lactobacillaceae</taxon>
        <taxon>Liquorilactobacillus</taxon>
    </lineage>
</organism>
<dbReference type="Gene3D" id="1.10.1660.10">
    <property type="match status" value="1"/>
</dbReference>
<dbReference type="OrthoDB" id="9811174at2"/>
<dbReference type="PANTHER" id="PTHR30204:SF98">
    <property type="entry name" value="HTH-TYPE TRANSCRIPTIONAL REGULATOR ADHR"/>
    <property type="match status" value="1"/>
</dbReference>
<sequence length="133" mass="15847">MNIKEASKLTNVSSDTIRYYEKIGLLPRIDRTSSGIRNIDKRIIRRINFVKQMRSAGMSIEKLLKYMNLVDSAEENISEQKNLLNEQLKIMEEKRNDFDSAIKHLRWKLEHYEDHMAEAEAELKKLEKEHERK</sequence>
<dbReference type="STRING" id="1423806.FD15_GL002334"/>
<comment type="caution">
    <text evidence="6">The sequence shown here is derived from an EMBL/GenBank/DDBJ whole genome shotgun (WGS) entry which is preliminary data.</text>
</comment>
<evidence type="ECO:0000256" key="2">
    <source>
        <dbReference type="ARBA" id="ARBA00023125"/>
    </source>
</evidence>
<keyword evidence="7" id="KW-1185">Reference proteome</keyword>
<dbReference type="Pfam" id="PF00376">
    <property type="entry name" value="MerR"/>
    <property type="match status" value="1"/>
</dbReference>
<dbReference type="CDD" id="cd01109">
    <property type="entry name" value="HTH_YyaN"/>
    <property type="match status" value="1"/>
</dbReference>
<proteinExistence type="predicted"/>